<feature type="compositionally biased region" description="Polar residues" evidence="1">
    <location>
        <begin position="31"/>
        <end position="45"/>
    </location>
</feature>
<sequence>MDLLEVQNLHQGLEDYLHIKRSATNKRNRANVKQPSCHGTQSMKC</sequence>
<feature type="region of interest" description="Disordered" evidence="1">
    <location>
        <begin position="24"/>
        <end position="45"/>
    </location>
</feature>
<gene>
    <name evidence="2" type="ORF">TIFTF001_020587</name>
</gene>
<keyword evidence="3" id="KW-1185">Reference proteome</keyword>
<dbReference type="AlphaFoldDB" id="A0AA88AGC6"/>
<dbReference type="Proteomes" id="UP001187192">
    <property type="component" value="Unassembled WGS sequence"/>
</dbReference>
<comment type="caution">
    <text evidence="2">The sequence shown here is derived from an EMBL/GenBank/DDBJ whole genome shotgun (WGS) entry which is preliminary data.</text>
</comment>
<evidence type="ECO:0000256" key="1">
    <source>
        <dbReference type="SAM" id="MobiDB-lite"/>
    </source>
</evidence>
<reference evidence="2" key="1">
    <citation type="submission" date="2023-07" db="EMBL/GenBank/DDBJ databases">
        <title>draft genome sequence of fig (Ficus carica).</title>
        <authorList>
            <person name="Takahashi T."/>
            <person name="Nishimura K."/>
        </authorList>
    </citation>
    <scope>NUCLEOTIDE SEQUENCE</scope>
</reference>
<proteinExistence type="predicted"/>
<dbReference type="EMBL" id="BTGU01000037">
    <property type="protein sequence ID" value="GMN51435.1"/>
    <property type="molecule type" value="Genomic_DNA"/>
</dbReference>
<accession>A0AA88AGC6</accession>
<protein>
    <submittedName>
        <fullName evidence="2">Uncharacterized protein</fullName>
    </submittedName>
</protein>
<name>A0AA88AGC6_FICCA</name>
<organism evidence="2 3">
    <name type="scientific">Ficus carica</name>
    <name type="common">Common fig</name>
    <dbReference type="NCBI Taxonomy" id="3494"/>
    <lineage>
        <taxon>Eukaryota</taxon>
        <taxon>Viridiplantae</taxon>
        <taxon>Streptophyta</taxon>
        <taxon>Embryophyta</taxon>
        <taxon>Tracheophyta</taxon>
        <taxon>Spermatophyta</taxon>
        <taxon>Magnoliopsida</taxon>
        <taxon>eudicotyledons</taxon>
        <taxon>Gunneridae</taxon>
        <taxon>Pentapetalae</taxon>
        <taxon>rosids</taxon>
        <taxon>fabids</taxon>
        <taxon>Rosales</taxon>
        <taxon>Moraceae</taxon>
        <taxon>Ficeae</taxon>
        <taxon>Ficus</taxon>
    </lineage>
</organism>
<evidence type="ECO:0000313" key="3">
    <source>
        <dbReference type="Proteomes" id="UP001187192"/>
    </source>
</evidence>
<evidence type="ECO:0000313" key="2">
    <source>
        <dbReference type="EMBL" id="GMN51435.1"/>
    </source>
</evidence>